<dbReference type="PANTHER" id="PTHR48056">
    <property type="entry name" value="LRR RECEPTOR-LIKE SERINE/THREONINE-PROTEIN KINASE-RELATED"/>
    <property type="match status" value="1"/>
</dbReference>
<keyword evidence="7" id="KW-0677">Repeat</keyword>
<dbReference type="GO" id="GO:0033612">
    <property type="term" value="F:receptor serine/threonine kinase binding"/>
    <property type="evidence" value="ECO:0007669"/>
    <property type="project" value="TreeGrafter"/>
</dbReference>
<dbReference type="PROSITE" id="PS00107">
    <property type="entry name" value="PROTEIN_KINASE_ATP"/>
    <property type="match status" value="1"/>
</dbReference>
<evidence type="ECO:0000259" key="17">
    <source>
        <dbReference type="PROSITE" id="PS50011"/>
    </source>
</evidence>
<dbReference type="Proteomes" id="UP000077755">
    <property type="component" value="Chromosome 1"/>
</dbReference>
<dbReference type="SUPFAM" id="SSF56112">
    <property type="entry name" value="Protein kinase-like (PK-like)"/>
    <property type="match status" value="1"/>
</dbReference>
<organism evidence="18 19">
    <name type="scientific">Daucus carota subsp. sativus</name>
    <name type="common">Carrot</name>
    <dbReference type="NCBI Taxonomy" id="79200"/>
    <lineage>
        <taxon>Eukaryota</taxon>
        <taxon>Viridiplantae</taxon>
        <taxon>Streptophyta</taxon>
        <taxon>Embryophyta</taxon>
        <taxon>Tracheophyta</taxon>
        <taxon>Spermatophyta</taxon>
        <taxon>Magnoliopsida</taxon>
        <taxon>eudicotyledons</taxon>
        <taxon>Gunneridae</taxon>
        <taxon>Pentapetalae</taxon>
        <taxon>asterids</taxon>
        <taxon>campanulids</taxon>
        <taxon>Apiales</taxon>
        <taxon>Apiaceae</taxon>
        <taxon>Apioideae</taxon>
        <taxon>Scandiceae</taxon>
        <taxon>Daucinae</taxon>
        <taxon>Daucus</taxon>
        <taxon>Daucus sect. Daucus</taxon>
    </lineage>
</organism>
<reference evidence="18" key="1">
    <citation type="journal article" date="2016" name="Nat. Genet.">
        <title>A high-quality carrot genome assembly provides new insights into carotenoid accumulation and asterid genome evolution.</title>
        <authorList>
            <person name="Iorizzo M."/>
            <person name="Ellison S."/>
            <person name="Senalik D."/>
            <person name="Zeng P."/>
            <person name="Satapoomin P."/>
            <person name="Huang J."/>
            <person name="Bowman M."/>
            <person name="Iovene M."/>
            <person name="Sanseverino W."/>
            <person name="Cavagnaro P."/>
            <person name="Yildiz M."/>
            <person name="Macko-Podgorni A."/>
            <person name="Moranska E."/>
            <person name="Grzebelus E."/>
            <person name="Grzebelus D."/>
            <person name="Ashrafi H."/>
            <person name="Zheng Z."/>
            <person name="Cheng S."/>
            <person name="Spooner D."/>
            <person name="Van Deynze A."/>
            <person name="Simon P."/>
        </authorList>
    </citation>
    <scope>NUCLEOTIDE SEQUENCE</scope>
    <source>
        <tissue evidence="18">Leaf</tissue>
    </source>
</reference>
<dbReference type="GO" id="GO:0051707">
    <property type="term" value="P:response to other organism"/>
    <property type="evidence" value="ECO:0007669"/>
    <property type="project" value="UniProtKB-ARBA"/>
</dbReference>
<dbReference type="EMBL" id="CP093343">
    <property type="protein sequence ID" value="WOG81419.1"/>
    <property type="molecule type" value="Genomic_DNA"/>
</dbReference>
<keyword evidence="11 15" id="KW-1133">Transmembrane helix</keyword>
<name>A0AAF1AE72_DAUCS</name>
<evidence type="ECO:0000313" key="19">
    <source>
        <dbReference type="Proteomes" id="UP000077755"/>
    </source>
</evidence>
<dbReference type="FunFam" id="1.10.510.10:FF:000714">
    <property type="entry name" value="Kinase family with leucine-rich repeat domain-containing protein"/>
    <property type="match status" value="1"/>
</dbReference>
<dbReference type="KEGG" id="dcr:108202279"/>
<evidence type="ECO:0000256" key="2">
    <source>
        <dbReference type="ARBA" id="ARBA00008684"/>
    </source>
</evidence>
<dbReference type="PROSITE" id="PS50011">
    <property type="entry name" value="PROTEIN_KINASE_DOM"/>
    <property type="match status" value="1"/>
</dbReference>
<dbReference type="Gene3D" id="3.30.200.20">
    <property type="entry name" value="Phosphorylase Kinase, domain 1"/>
    <property type="match status" value="1"/>
</dbReference>
<gene>
    <name evidence="18" type="ORF">DCAR_0100566</name>
</gene>
<dbReference type="GO" id="GO:0006952">
    <property type="term" value="P:defense response"/>
    <property type="evidence" value="ECO:0007669"/>
    <property type="project" value="UniProtKB-ARBA"/>
</dbReference>
<dbReference type="FunFam" id="3.80.10.10:FF:000041">
    <property type="entry name" value="LRR receptor-like serine/threonine-protein kinase ERECTA"/>
    <property type="match status" value="1"/>
</dbReference>
<feature type="domain" description="Protein kinase" evidence="17">
    <location>
        <begin position="695"/>
        <end position="980"/>
    </location>
</feature>
<evidence type="ECO:0000256" key="4">
    <source>
        <dbReference type="ARBA" id="ARBA00022679"/>
    </source>
</evidence>
<dbReference type="FunFam" id="3.80.10.10:FF:000233">
    <property type="entry name" value="Leucine-rich repeat receptor-like protein kinase TDR"/>
    <property type="match status" value="1"/>
</dbReference>
<feature type="transmembrane region" description="Helical" evidence="15">
    <location>
        <begin position="639"/>
        <end position="661"/>
    </location>
</feature>
<evidence type="ECO:0000256" key="13">
    <source>
        <dbReference type="ARBA" id="ARBA00023180"/>
    </source>
</evidence>
<keyword evidence="3" id="KW-0433">Leucine-rich repeat</keyword>
<evidence type="ECO:0000256" key="12">
    <source>
        <dbReference type="ARBA" id="ARBA00023136"/>
    </source>
</evidence>
<feature type="chain" id="PRO_5042185432" description="Protein kinase domain-containing protein" evidence="16">
    <location>
        <begin position="38"/>
        <end position="1032"/>
    </location>
</feature>
<dbReference type="InterPro" id="IPR013210">
    <property type="entry name" value="LRR_N_plant-typ"/>
</dbReference>
<evidence type="ECO:0000256" key="7">
    <source>
        <dbReference type="ARBA" id="ARBA00022737"/>
    </source>
</evidence>
<keyword evidence="9" id="KW-0418">Kinase</keyword>
<evidence type="ECO:0000256" key="10">
    <source>
        <dbReference type="ARBA" id="ARBA00022840"/>
    </source>
</evidence>
<dbReference type="Pfam" id="PF00069">
    <property type="entry name" value="Pkinase"/>
    <property type="match status" value="1"/>
</dbReference>
<evidence type="ECO:0000256" key="11">
    <source>
        <dbReference type="ARBA" id="ARBA00022989"/>
    </source>
</evidence>
<evidence type="ECO:0000256" key="9">
    <source>
        <dbReference type="ARBA" id="ARBA00022777"/>
    </source>
</evidence>
<evidence type="ECO:0000256" key="14">
    <source>
        <dbReference type="PROSITE-ProRule" id="PRU10141"/>
    </source>
</evidence>
<dbReference type="InterPro" id="IPR011009">
    <property type="entry name" value="Kinase-like_dom_sf"/>
</dbReference>
<dbReference type="GO" id="GO:0016020">
    <property type="term" value="C:membrane"/>
    <property type="evidence" value="ECO:0007669"/>
    <property type="project" value="UniProtKB-SubCell"/>
</dbReference>
<accession>A0AAF1AE72</accession>
<evidence type="ECO:0000256" key="1">
    <source>
        <dbReference type="ARBA" id="ARBA00004479"/>
    </source>
</evidence>
<dbReference type="SMART" id="SM00220">
    <property type="entry name" value="S_TKc"/>
    <property type="match status" value="1"/>
</dbReference>
<evidence type="ECO:0000256" key="3">
    <source>
        <dbReference type="ARBA" id="ARBA00022614"/>
    </source>
</evidence>
<dbReference type="FunFam" id="3.80.10.10:FF:000077">
    <property type="entry name" value="LRR receptor-like serine/threonine-protein kinase ERL1"/>
    <property type="match status" value="1"/>
</dbReference>
<keyword evidence="8 14" id="KW-0547">Nucleotide-binding</keyword>
<dbReference type="Gene3D" id="3.80.10.10">
    <property type="entry name" value="Ribonuclease Inhibitor"/>
    <property type="match status" value="4"/>
</dbReference>
<dbReference type="GO" id="GO:0009791">
    <property type="term" value="P:post-embryonic development"/>
    <property type="evidence" value="ECO:0007669"/>
    <property type="project" value="UniProtKB-ARBA"/>
</dbReference>
<dbReference type="SUPFAM" id="SSF52047">
    <property type="entry name" value="RNI-like"/>
    <property type="match status" value="1"/>
</dbReference>
<keyword evidence="10 14" id="KW-0067">ATP-binding</keyword>
<proteinExistence type="inferred from homology"/>
<dbReference type="SUPFAM" id="SSF52058">
    <property type="entry name" value="L domain-like"/>
    <property type="match status" value="1"/>
</dbReference>
<dbReference type="PROSITE" id="PS00108">
    <property type="entry name" value="PROTEIN_KINASE_ST"/>
    <property type="match status" value="1"/>
</dbReference>
<keyword evidence="5 15" id="KW-0812">Transmembrane</keyword>
<protein>
    <recommendedName>
        <fullName evidence="17">Protein kinase domain-containing protein</fullName>
    </recommendedName>
</protein>
<dbReference type="GO" id="GO:0004672">
    <property type="term" value="F:protein kinase activity"/>
    <property type="evidence" value="ECO:0007669"/>
    <property type="project" value="InterPro"/>
</dbReference>
<dbReference type="InterPro" id="IPR050647">
    <property type="entry name" value="Plant_LRR-RLKs"/>
</dbReference>
<evidence type="ECO:0000256" key="16">
    <source>
        <dbReference type="SAM" id="SignalP"/>
    </source>
</evidence>
<evidence type="ECO:0000256" key="8">
    <source>
        <dbReference type="ARBA" id="ARBA00022741"/>
    </source>
</evidence>
<dbReference type="InterPro" id="IPR001611">
    <property type="entry name" value="Leu-rich_rpt"/>
</dbReference>
<dbReference type="Pfam" id="PF13855">
    <property type="entry name" value="LRR_8"/>
    <property type="match status" value="2"/>
</dbReference>
<dbReference type="Gene3D" id="1.10.510.10">
    <property type="entry name" value="Transferase(Phosphotransferase) domain 1"/>
    <property type="match status" value="1"/>
</dbReference>
<dbReference type="AlphaFoldDB" id="A0AAF1AE72"/>
<sequence length="1032" mass="113684">MTKKTKIPSHFKSFPLIFLSLALTLLSLMVNSQFSAADRKILLNLRRKFNNPSSLKHWNRTSSPCDWPEIDCRVTGEVTGVDLSSKNIESPIPPSVCDLKHLENLNISDNYIPGEFPKALYSCSNLIELDLSQNCFIGSIPHDIDKLKTLKWLNLGANNFTGDVPPAIGKLPELEGLLLYQNLFNGTFPVEIGDLANLQYLELAYNGFAESEFPPEFGRLKNLVFLWMSDTNLVGKLPENVSGLSSLERLDLSSNELEGPIPKGLFMLKNLKKLFLFKNKLSGSIPLVIESVSLTELDLSMNNLSGSIPEGFSKLKNLELLNLFSNHLTGEIPSGMAQITTLTDFSVFRNNLTGEFPAELGLHSKLEAFEVSHNQFTGRLPENLCAGKSLTGVVAFLNNLTGEIPKSLGDCPSLVTLQLYGNRLTGEVPLGLWTGMNMTNMMLSDNLLSGHLPSKLAWNLSRLEISNNNFSGQIPVGVSSWVNLVVFKASNNLFSGNLPVELTSLSQLTTLNLDGNLLSGELPGEIKSWRSLNTLNLARNNLSGSIPSVIGSVPDLLDLDLSANRLSGAIPVHLGQLKLTSLNLSSNQLTGKVPAEFDNMAYDKSFLNNSGLCANTPELSLGNCYTKVPHNNKVSNNTFAIVLVLAIVVLLATIVSTFLLARDHQRKKQKRDIATWKLTSFQRLDFTEANILSSLTDHNMIGSGGSGKVYQIPVGSTGEHVAVKRIWSNHKLDHTLEKEFFAEVGILGSIRHSNIVKLLCCISSENSKLLVYEYMENQSLDKWLHGDKKIASQMTKSIHFALDWPRRMQIAIGAAQGLCYMHHDCSPPIIHRDVKSSNILLDSDFQARIADFGLAKILVKGDEANTMSSIAGSFGYIAPEYAYTTKVNEKIDVFSFGVVLLELVTGRKPNYGSENHINLAEWAWKHYGEGKCIADILEKDIKKDCYLEEMKTVFKLGLMCTSTMPTDRPSMKEVLQILQLSSPPESSDGKKGGEFDVAPLLGSSPAATYLSSYRKSKNLSVDNDSSFVNIIQ</sequence>
<dbReference type="GO" id="GO:0005524">
    <property type="term" value="F:ATP binding"/>
    <property type="evidence" value="ECO:0007669"/>
    <property type="project" value="UniProtKB-UniRule"/>
</dbReference>
<keyword evidence="6 16" id="KW-0732">Signal</keyword>
<evidence type="ECO:0000256" key="6">
    <source>
        <dbReference type="ARBA" id="ARBA00022729"/>
    </source>
</evidence>
<evidence type="ECO:0000256" key="15">
    <source>
        <dbReference type="SAM" id="Phobius"/>
    </source>
</evidence>
<dbReference type="Pfam" id="PF00560">
    <property type="entry name" value="LRR_1"/>
    <property type="match status" value="5"/>
</dbReference>
<dbReference type="InterPro" id="IPR000719">
    <property type="entry name" value="Prot_kinase_dom"/>
</dbReference>
<dbReference type="InterPro" id="IPR032675">
    <property type="entry name" value="LRR_dom_sf"/>
</dbReference>
<dbReference type="PANTHER" id="PTHR48056:SF29">
    <property type="entry name" value="RECEPTOR-LIKE PROTEIN KINASE HSL1"/>
    <property type="match status" value="1"/>
</dbReference>
<keyword evidence="12 15" id="KW-0472">Membrane</keyword>
<keyword evidence="4" id="KW-0808">Transferase</keyword>
<reference evidence="18" key="2">
    <citation type="submission" date="2022-03" db="EMBL/GenBank/DDBJ databases">
        <title>Draft title - Genomic analysis of global carrot germplasm unveils the trajectory of domestication and the origin of high carotenoid orange carrot.</title>
        <authorList>
            <person name="Iorizzo M."/>
            <person name="Ellison S."/>
            <person name="Senalik D."/>
            <person name="Macko-Podgorni A."/>
            <person name="Grzebelus D."/>
            <person name="Bostan H."/>
            <person name="Rolling W."/>
            <person name="Curaba J."/>
            <person name="Simon P."/>
        </authorList>
    </citation>
    <scope>NUCLEOTIDE SEQUENCE</scope>
    <source>
        <tissue evidence="18">Leaf</tissue>
    </source>
</reference>
<dbReference type="SMART" id="SM00369">
    <property type="entry name" value="LRR_TYP"/>
    <property type="match status" value="8"/>
</dbReference>
<feature type="signal peptide" evidence="16">
    <location>
        <begin position="1"/>
        <end position="37"/>
    </location>
</feature>
<feature type="binding site" evidence="14">
    <location>
        <position position="724"/>
    </location>
    <ligand>
        <name>ATP</name>
        <dbReference type="ChEBI" id="CHEBI:30616"/>
    </ligand>
</feature>
<comment type="similarity">
    <text evidence="2">Belongs to the protein kinase superfamily. Ser/Thr protein kinase family.</text>
</comment>
<dbReference type="InterPro" id="IPR008271">
    <property type="entry name" value="Ser/Thr_kinase_AS"/>
</dbReference>
<evidence type="ECO:0000256" key="5">
    <source>
        <dbReference type="ARBA" id="ARBA00022692"/>
    </source>
</evidence>
<keyword evidence="19" id="KW-1185">Reference proteome</keyword>
<dbReference type="FunFam" id="3.30.200.20:FF:000512">
    <property type="entry name" value="Receptor-like protein kinase HSL1"/>
    <property type="match status" value="1"/>
</dbReference>
<comment type="subcellular location">
    <subcellularLocation>
        <location evidence="1">Membrane</location>
        <topology evidence="1">Single-pass type I membrane protein</topology>
    </subcellularLocation>
</comment>
<keyword evidence="13" id="KW-0325">Glycoprotein</keyword>
<evidence type="ECO:0000313" key="18">
    <source>
        <dbReference type="EMBL" id="WOG81419.1"/>
    </source>
</evidence>
<dbReference type="InterPro" id="IPR017441">
    <property type="entry name" value="Protein_kinase_ATP_BS"/>
</dbReference>
<dbReference type="Pfam" id="PF08263">
    <property type="entry name" value="LRRNT_2"/>
    <property type="match status" value="1"/>
</dbReference>
<dbReference type="InterPro" id="IPR003591">
    <property type="entry name" value="Leu-rich_rpt_typical-subtyp"/>
</dbReference>